<dbReference type="GO" id="GO:0003677">
    <property type="term" value="F:DNA binding"/>
    <property type="evidence" value="ECO:0007669"/>
    <property type="project" value="UniProtKB-KW"/>
</dbReference>
<keyword evidence="2" id="KW-0238">DNA-binding</keyword>
<comment type="caution">
    <text evidence="5">The sequence shown here is derived from an EMBL/GenBank/DDBJ whole genome shotgun (WGS) entry which is preliminary data.</text>
</comment>
<dbReference type="CDD" id="cd00090">
    <property type="entry name" value="HTH_ARSR"/>
    <property type="match status" value="1"/>
</dbReference>
<evidence type="ECO:0000256" key="3">
    <source>
        <dbReference type="ARBA" id="ARBA00023163"/>
    </source>
</evidence>
<evidence type="ECO:0000259" key="4">
    <source>
        <dbReference type="PROSITE" id="PS50987"/>
    </source>
</evidence>
<dbReference type="InterPro" id="IPR051081">
    <property type="entry name" value="HTH_MetalResp_TranReg"/>
</dbReference>
<feature type="domain" description="HTH arsR-type" evidence="4">
    <location>
        <begin position="1"/>
        <end position="89"/>
    </location>
</feature>
<dbReference type="PROSITE" id="PS50987">
    <property type="entry name" value="HTH_ARSR_2"/>
    <property type="match status" value="1"/>
</dbReference>
<protein>
    <submittedName>
        <fullName evidence="5">Transcriptional regulator</fullName>
    </submittedName>
</protein>
<dbReference type="GO" id="GO:0003700">
    <property type="term" value="F:DNA-binding transcription factor activity"/>
    <property type="evidence" value="ECO:0007669"/>
    <property type="project" value="InterPro"/>
</dbReference>
<dbReference type="InterPro" id="IPR036388">
    <property type="entry name" value="WH-like_DNA-bd_sf"/>
</dbReference>
<dbReference type="PRINTS" id="PR00778">
    <property type="entry name" value="HTHARSR"/>
</dbReference>
<dbReference type="InterPro" id="IPR001845">
    <property type="entry name" value="HTH_ArsR_DNA-bd_dom"/>
</dbReference>
<dbReference type="PANTHER" id="PTHR33154:SF18">
    <property type="entry name" value="ARSENICAL RESISTANCE OPERON REPRESSOR"/>
    <property type="match status" value="1"/>
</dbReference>
<dbReference type="SUPFAM" id="SSF46785">
    <property type="entry name" value="Winged helix' DNA-binding domain"/>
    <property type="match status" value="1"/>
</dbReference>
<name>A0A369P7V4_9ACTN</name>
<gene>
    <name evidence="5" type="ORF">C1850_01175</name>
</gene>
<sequence length="89" mass="10036">MNTEEAARAFKALGDENRLRIARIVAERGDVCACRLLDELDMTQPTLSHHMKLLRDCGVVKARKEGRWMHYSLNREVAGALATLLEELG</sequence>
<dbReference type="InterPro" id="IPR011991">
    <property type="entry name" value="ArsR-like_HTH"/>
</dbReference>
<reference evidence="5 6" key="1">
    <citation type="journal article" date="2018" name="Elife">
        <title>Discovery and characterization of a prevalent human gut bacterial enzyme sufficient for the inactivation of a family of plant toxins.</title>
        <authorList>
            <person name="Koppel N."/>
            <person name="Bisanz J.E."/>
            <person name="Pandelia M.E."/>
            <person name="Turnbaugh P.J."/>
            <person name="Balskus E.P."/>
        </authorList>
    </citation>
    <scope>NUCLEOTIDE SEQUENCE [LARGE SCALE GENOMIC DNA]</scope>
    <source>
        <strain evidence="5 6">OB21 GAM 11</strain>
    </source>
</reference>
<dbReference type="EMBL" id="PPUT01000001">
    <property type="protein sequence ID" value="RDC47106.1"/>
    <property type="molecule type" value="Genomic_DNA"/>
</dbReference>
<keyword evidence="3" id="KW-0804">Transcription</keyword>
<evidence type="ECO:0000313" key="5">
    <source>
        <dbReference type="EMBL" id="RDC47106.1"/>
    </source>
</evidence>
<evidence type="ECO:0000256" key="1">
    <source>
        <dbReference type="ARBA" id="ARBA00023015"/>
    </source>
</evidence>
<evidence type="ECO:0000313" key="6">
    <source>
        <dbReference type="Proteomes" id="UP000253805"/>
    </source>
</evidence>
<dbReference type="SMART" id="SM00418">
    <property type="entry name" value="HTH_ARSR"/>
    <property type="match status" value="1"/>
</dbReference>
<accession>A0A369P7V4</accession>
<dbReference type="NCBIfam" id="NF033788">
    <property type="entry name" value="HTH_metalloreg"/>
    <property type="match status" value="1"/>
</dbReference>
<dbReference type="Gene3D" id="1.10.10.10">
    <property type="entry name" value="Winged helix-like DNA-binding domain superfamily/Winged helix DNA-binding domain"/>
    <property type="match status" value="1"/>
</dbReference>
<dbReference type="AlphaFoldDB" id="A0A369P7V4"/>
<proteinExistence type="predicted"/>
<evidence type="ECO:0000256" key="2">
    <source>
        <dbReference type="ARBA" id="ARBA00023125"/>
    </source>
</evidence>
<dbReference type="PANTHER" id="PTHR33154">
    <property type="entry name" value="TRANSCRIPTIONAL REGULATOR, ARSR FAMILY"/>
    <property type="match status" value="1"/>
</dbReference>
<dbReference type="InterPro" id="IPR036390">
    <property type="entry name" value="WH_DNA-bd_sf"/>
</dbReference>
<dbReference type="Proteomes" id="UP000253805">
    <property type="component" value="Unassembled WGS sequence"/>
</dbReference>
<organism evidence="5 6">
    <name type="scientific">Adlercreutzia equolifaciens subsp. celatus</name>
    <dbReference type="NCBI Taxonomy" id="394340"/>
    <lineage>
        <taxon>Bacteria</taxon>
        <taxon>Bacillati</taxon>
        <taxon>Actinomycetota</taxon>
        <taxon>Coriobacteriia</taxon>
        <taxon>Eggerthellales</taxon>
        <taxon>Eggerthellaceae</taxon>
        <taxon>Adlercreutzia</taxon>
    </lineage>
</organism>
<keyword evidence="1" id="KW-0805">Transcription regulation</keyword>
<dbReference type="Pfam" id="PF01022">
    <property type="entry name" value="HTH_5"/>
    <property type="match status" value="1"/>
</dbReference>